<accession>A0ABR0YFV1</accession>
<evidence type="ECO:0000256" key="4">
    <source>
        <dbReference type="ARBA" id="ARBA00022692"/>
    </source>
</evidence>
<proteinExistence type="inferred from homology"/>
<evidence type="ECO:0000256" key="9">
    <source>
        <dbReference type="SAM" id="Phobius"/>
    </source>
</evidence>
<organism evidence="10 11">
    <name type="scientific">Huso huso</name>
    <name type="common">Beluga</name>
    <name type="synonym">Acipenser huso</name>
    <dbReference type="NCBI Taxonomy" id="61971"/>
    <lineage>
        <taxon>Eukaryota</taxon>
        <taxon>Metazoa</taxon>
        <taxon>Chordata</taxon>
        <taxon>Craniata</taxon>
        <taxon>Vertebrata</taxon>
        <taxon>Euteleostomi</taxon>
        <taxon>Actinopterygii</taxon>
        <taxon>Chondrostei</taxon>
        <taxon>Acipenseriformes</taxon>
        <taxon>Acipenseridae</taxon>
        <taxon>Huso</taxon>
    </lineage>
</organism>
<keyword evidence="7 9" id="KW-0472">Membrane</keyword>
<evidence type="ECO:0000256" key="5">
    <source>
        <dbReference type="ARBA" id="ARBA00022989"/>
    </source>
</evidence>
<dbReference type="PANTHER" id="PTHR32261">
    <property type="entry name" value="CALCIUM HOMEOSTASIS MODULATOR PROTEIN"/>
    <property type="match status" value="1"/>
</dbReference>
<evidence type="ECO:0000313" key="10">
    <source>
        <dbReference type="EMBL" id="KAK6471276.1"/>
    </source>
</evidence>
<keyword evidence="4 9" id="KW-0812">Transmembrane</keyword>
<dbReference type="Pfam" id="PF14798">
    <property type="entry name" value="Ca_hom_mod"/>
    <property type="match status" value="2"/>
</dbReference>
<gene>
    <name evidence="10" type="ORF">HHUSO_G29608</name>
</gene>
<dbReference type="PANTHER" id="PTHR32261:SF4">
    <property type="entry name" value="CALCIUM HOMEOSTASIS MODULATOR PROTEIN 6"/>
    <property type="match status" value="1"/>
</dbReference>
<keyword evidence="3" id="KW-0813">Transport</keyword>
<reference evidence="10 11" key="1">
    <citation type="submission" date="2021-05" db="EMBL/GenBank/DDBJ databases">
        <authorList>
            <person name="Zahm M."/>
            <person name="Klopp C."/>
            <person name="Cabau C."/>
            <person name="Kuhl H."/>
            <person name="Suciu R."/>
            <person name="Ciorpac M."/>
            <person name="Holostenco D."/>
            <person name="Gessner J."/>
            <person name="Wuertz S."/>
            <person name="Hohne C."/>
            <person name="Stock M."/>
            <person name="Gislard M."/>
            <person name="Lluch J."/>
            <person name="Milhes M."/>
            <person name="Lampietro C."/>
            <person name="Lopez Roques C."/>
            <person name="Donnadieu C."/>
            <person name="Du K."/>
            <person name="Schartl M."/>
            <person name="Guiguen Y."/>
        </authorList>
    </citation>
    <scope>NUCLEOTIDE SEQUENCE [LARGE SCALE GENOMIC DNA]</scope>
    <source>
        <strain evidence="10">Hh-F2</strain>
        <tissue evidence="10">Blood</tissue>
    </source>
</reference>
<feature type="transmembrane region" description="Helical" evidence="9">
    <location>
        <begin position="51"/>
        <end position="71"/>
    </location>
</feature>
<feature type="transmembrane region" description="Helical" evidence="9">
    <location>
        <begin position="83"/>
        <end position="100"/>
    </location>
</feature>
<protein>
    <submittedName>
        <fullName evidence="10">Calcium homeostasis modulator protein 5-like</fullName>
    </submittedName>
</protein>
<dbReference type="Proteomes" id="UP001369086">
    <property type="component" value="Unassembled WGS sequence"/>
</dbReference>
<comment type="similarity">
    <text evidence="2">Belongs to the CALHM family.</text>
</comment>
<evidence type="ECO:0000256" key="6">
    <source>
        <dbReference type="ARBA" id="ARBA00023065"/>
    </source>
</evidence>
<feature type="non-terminal residue" evidence="10">
    <location>
        <position position="1"/>
    </location>
</feature>
<keyword evidence="5 9" id="KW-1133">Transmembrane helix</keyword>
<evidence type="ECO:0000256" key="2">
    <source>
        <dbReference type="ARBA" id="ARBA00008497"/>
    </source>
</evidence>
<comment type="subcellular location">
    <subcellularLocation>
        <location evidence="1">Membrane</location>
        <topology evidence="1">Multi-pass membrane protein</topology>
    </subcellularLocation>
</comment>
<dbReference type="EMBL" id="JAHFZB010000032">
    <property type="protein sequence ID" value="KAK6471276.1"/>
    <property type="molecule type" value="Genomic_DNA"/>
</dbReference>
<keyword evidence="11" id="KW-1185">Reference proteome</keyword>
<name>A0ABR0YFV1_HUSHU</name>
<comment type="caution">
    <text evidence="10">The sequence shown here is derived from an EMBL/GenBank/DDBJ whole genome shotgun (WGS) entry which is preliminary data.</text>
</comment>
<keyword evidence="6" id="KW-0406">Ion transport</keyword>
<evidence type="ECO:0000313" key="11">
    <source>
        <dbReference type="Proteomes" id="UP001369086"/>
    </source>
</evidence>
<keyword evidence="8" id="KW-0407">Ion channel</keyword>
<evidence type="ECO:0000256" key="7">
    <source>
        <dbReference type="ARBA" id="ARBA00023136"/>
    </source>
</evidence>
<evidence type="ECO:0000256" key="8">
    <source>
        <dbReference type="ARBA" id="ARBA00023303"/>
    </source>
</evidence>
<dbReference type="InterPro" id="IPR029569">
    <property type="entry name" value="CALHM"/>
</dbReference>
<evidence type="ECO:0000256" key="3">
    <source>
        <dbReference type="ARBA" id="ARBA00022448"/>
    </source>
</evidence>
<sequence length="173" mass="19487">ITMSGKFVEEIKQLVKVHYMLPPAILALIKVGLEKILEIGFSCPCVPELNAGYSVCVFIIPALVVLFLMLSQKWTGIEDCYKRFLTALVPTVIWLIIIFLDGRYYVCSQAYGTGTFNVSLHTEGLAQPCNMKDEAMTENETLDLIKKYTATSQVRKNILNFFLYKGTFTPNSL</sequence>
<evidence type="ECO:0000256" key="1">
    <source>
        <dbReference type="ARBA" id="ARBA00004141"/>
    </source>
</evidence>